<dbReference type="GO" id="GO:0006605">
    <property type="term" value="P:protein targeting"/>
    <property type="evidence" value="ECO:0007669"/>
    <property type="project" value="InterPro"/>
</dbReference>
<keyword evidence="2" id="KW-0813">Transport</keyword>
<keyword evidence="7" id="KW-0811">Translocation</keyword>
<dbReference type="NCBIfam" id="TIGR00964">
    <property type="entry name" value="secE_bact"/>
    <property type="match status" value="1"/>
</dbReference>
<dbReference type="GO" id="GO:0006886">
    <property type="term" value="P:intracellular protein transport"/>
    <property type="evidence" value="ECO:0007669"/>
    <property type="project" value="InterPro"/>
</dbReference>
<feature type="transmembrane region" description="Helical" evidence="9">
    <location>
        <begin position="44"/>
        <end position="69"/>
    </location>
</feature>
<evidence type="ECO:0000256" key="2">
    <source>
        <dbReference type="ARBA" id="ARBA00022448"/>
    </source>
</evidence>
<keyword evidence="3" id="KW-1003">Cell membrane</keyword>
<dbReference type="HAMAP" id="MF_00422">
    <property type="entry name" value="SecE"/>
    <property type="match status" value="1"/>
</dbReference>
<dbReference type="GO" id="GO:0005886">
    <property type="term" value="C:plasma membrane"/>
    <property type="evidence" value="ECO:0007669"/>
    <property type="project" value="TreeGrafter"/>
</dbReference>
<dbReference type="GO" id="GO:0008320">
    <property type="term" value="F:protein transmembrane transporter activity"/>
    <property type="evidence" value="ECO:0007669"/>
    <property type="project" value="InterPro"/>
</dbReference>
<evidence type="ECO:0000256" key="4">
    <source>
        <dbReference type="ARBA" id="ARBA00022692"/>
    </source>
</evidence>
<keyword evidence="8 9" id="KW-0472">Membrane</keyword>
<feature type="transmembrane region" description="Helical" evidence="9">
    <location>
        <begin position="90"/>
        <end position="115"/>
    </location>
</feature>
<gene>
    <name evidence="10" type="ORF">MNBD_GAMMA14-2623</name>
</gene>
<dbReference type="InterPro" id="IPR005807">
    <property type="entry name" value="SecE_bac"/>
</dbReference>
<dbReference type="AlphaFoldDB" id="A0A3B0XVT8"/>
<evidence type="ECO:0000256" key="9">
    <source>
        <dbReference type="SAM" id="Phobius"/>
    </source>
</evidence>
<evidence type="ECO:0000256" key="8">
    <source>
        <dbReference type="ARBA" id="ARBA00023136"/>
    </source>
</evidence>
<dbReference type="Gene3D" id="1.20.5.1030">
    <property type="entry name" value="Preprotein translocase secy subunit"/>
    <property type="match status" value="1"/>
</dbReference>
<evidence type="ECO:0000256" key="6">
    <source>
        <dbReference type="ARBA" id="ARBA00022989"/>
    </source>
</evidence>
<dbReference type="InterPro" id="IPR001901">
    <property type="entry name" value="Translocase_SecE/Sec61-g"/>
</dbReference>
<dbReference type="Pfam" id="PF00584">
    <property type="entry name" value="SecE"/>
    <property type="match status" value="1"/>
</dbReference>
<name>A0A3B0XVT8_9ZZZZ</name>
<evidence type="ECO:0000256" key="7">
    <source>
        <dbReference type="ARBA" id="ARBA00023010"/>
    </source>
</evidence>
<dbReference type="GO" id="GO:0043952">
    <property type="term" value="P:protein transport by the Sec complex"/>
    <property type="evidence" value="ECO:0007669"/>
    <property type="project" value="TreeGrafter"/>
</dbReference>
<evidence type="ECO:0000313" key="10">
    <source>
        <dbReference type="EMBL" id="VAW72468.1"/>
    </source>
</evidence>
<proteinExistence type="inferred from homology"/>
<dbReference type="InterPro" id="IPR038379">
    <property type="entry name" value="SecE_sf"/>
</dbReference>
<keyword evidence="5" id="KW-0653">Protein transport</keyword>
<comment type="subcellular location">
    <subcellularLocation>
        <location evidence="1">Membrane</location>
    </subcellularLocation>
</comment>
<evidence type="ECO:0000256" key="1">
    <source>
        <dbReference type="ARBA" id="ARBA00004370"/>
    </source>
</evidence>
<dbReference type="EMBL" id="UOFM01000019">
    <property type="protein sequence ID" value="VAW72468.1"/>
    <property type="molecule type" value="Genomic_DNA"/>
</dbReference>
<reference evidence="10" key="1">
    <citation type="submission" date="2018-06" db="EMBL/GenBank/DDBJ databases">
        <authorList>
            <person name="Zhirakovskaya E."/>
        </authorList>
    </citation>
    <scope>NUCLEOTIDE SEQUENCE</scope>
</reference>
<accession>A0A3B0XVT8</accession>
<dbReference type="PANTHER" id="PTHR33910">
    <property type="entry name" value="PROTEIN TRANSLOCASE SUBUNIT SECE"/>
    <property type="match status" value="1"/>
</dbReference>
<sequence length="123" mass="13314">MSTEIQASGADTAKLAAAVALLVGAIAAFYWFADHSLLMRVLGLLVIAVISVFIAAQTVVGHSVISFLGDTRTEVRKVVWPTRAETTQTVMAVMFVVILMGLFLWMLDMFLLWAIRILTGQGG</sequence>
<evidence type="ECO:0000256" key="3">
    <source>
        <dbReference type="ARBA" id="ARBA00022475"/>
    </source>
</evidence>
<dbReference type="PRINTS" id="PR01650">
    <property type="entry name" value="SECETRNLCASE"/>
</dbReference>
<organism evidence="10">
    <name type="scientific">hydrothermal vent metagenome</name>
    <dbReference type="NCBI Taxonomy" id="652676"/>
    <lineage>
        <taxon>unclassified sequences</taxon>
        <taxon>metagenomes</taxon>
        <taxon>ecological metagenomes</taxon>
    </lineage>
</organism>
<feature type="transmembrane region" description="Helical" evidence="9">
    <location>
        <begin position="12"/>
        <end position="32"/>
    </location>
</feature>
<keyword evidence="4 9" id="KW-0812">Transmembrane</keyword>
<keyword evidence="6 9" id="KW-1133">Transmembrane helix</keyword>
<evidence type="ECO:0000256" key="5">
    <source>
        <dbReference type="ARBA" id="ARBA00022927"/>
    </source>
</evidence>
<protein>
    <submittedName>
        <fullName evidence="10">Protein translocase subunit SecE</fullName>
    </submittedName>
</protein>
<dbReference type="PANTHER" id="PTHR33910:SF1">
    <property type="entry name" value="PROTEIN TRANSLOCASE SUBUNIT SECE"/>
    <property type="match status" value="1"/>
</dbReference>
<dbReference type="GO" id="GO:0009306">
    <property type="term" value="P:protein secretion"/>
    <property type="evidence" value="ECO:0007669"/>
    <property type="project" value="InterPro"/>
</dbReference>